<dbReference type="AlphaFoldDB" id="A0A9P1JNP5"/>
<gene>
    <name evidence="1" type="ORF">AZOBR_10529</name>
</gene>
<dbReference type="Proteomes" id="UP000007319">
    <property type="component" value="Chromosome"/>
</dbReference>
<organism evidence="1 2">
    <name type="scientific">Azospirillum baldaniorum</name>
    <dbReference type="NCBI Taxonomy" id="1064539"/>
    <lineage>
        <taxon>Bacteria</taxon>
        <taxon>Pseudomonadati</taxon>
        <taxon>Pseudomonadota</taxon>
        <taxon>Alphaproteobacteria</taxon>
        <taxon>Rhodospirillales</taxon>
        <taxon>Azospirillaceae</taxon>
        <taxon>Azospirillum</taxon>
    </lineage>
</organism>
<proteinExistence type="predicted"/>
<evidence type="ECO:0000313" key="1">
    <source>
        <dbReference type="EMBL" id="CCC96742.1"/>
    </source>
</evidence>
<accession>A0A9P1JNP5</accession>
<protein>
    <submittedName>
        <fullName evidence="1">Uncharacterized protein</fullName>
    </submittedName>
</protein>
<dbReference type="EMBL" id="HE577327">
    <property type="protein sequence ID" value="CCC96742.1"/>
    <property type="molecule type" value="Genomic_DNA"/>
</dbReference>
<name>A0A9P1JNP5_9PROT</name>
<evidence type="ECO:0000313" key="2">
    <source>
        <dbReference type="Proteomes" id="UP000007319"/>
    </source>
</evidence>
<sequence length="28" mass="3072">MAYSALQRSFPTVGQGYRHGNFAVALKT</sequence>
<reference evidence="1 2" key="1">
    <citation type="journal article" date="2011" name="PLoS Genet.">
        <title>Azospirillum genomes reveal transition of bacteria from aquatic to terrestrial environments.</title>
        <authorList>
            <person name="Wisniewski-Dye F."/>
            <person name="Borziak K."/>
            <person name="Khalsa-Moyers G."/>
            <person name="Alexandre G."/>
            <person name="Sukharnikov L.O."/>
            <person name="Wuichet K."/>
            <person name="Hurst G.B."/>
            <person name="McDonald W.H."/>
            <person name="Robertson J.S."/>
            <person name="Barbe V."/>
            <person name="Calteau A."/>
            <person name="Rouy Z."/>
            <person name="Mangenot S."/>
            <person name="Prigent-Combaret C."/>
            <person name="Normand P."/>
            <person name="Boyer M."/>
            <person name="Siguier P."/>
            <person name="Dessaux Y."/>
            <person name="Elmerich C."/>
            <person name="Condemine G."/>
            <person name="Krishnen G."/>
            <person name="Kennedy I."/>
            <person name="Paterson A.H."/>
            <person name="Gonzalez V."/>
            <person name="Mavingui P."/>
            <person name="Zhulin I.B."/>
        </authorList>
    </citation>
    <scope>NUCLEOTIDE SEQUENCE [LARGE SCALE GENOMIC DNA]</scope>
    <source>
        <strain evidence="1 2">Sp245</strain>
    </source>
</reference>
<dbReference type="KEGG" id="abs:AZOBR_10529"/>
<keyword evidence="2" id="KW-1185">Reference proteome</keyword>